<keyword evidence="13 14" id="KW-0961">Cell wall biogenesis/degradation</keyword>
<dbReference type="PANTHER" id="PTHR30627:SF2">
    <property type="entry name" value="PEPTIDOGLYCAN D,D-TRANSPEPTIDASE MRDA"/>
    <property type="match status" value="1"/>
</dbReference>
<keyword evidence="6 14" id="KW-0645">Protease</keyword>
<dbReference type="GO" id="GO:0009002">
    <property type="term" value="F:serine-type D-Ala-D-Ala carboxypeptidase activity"/>
    <property type="evidence" value="ECO:0007669"/>
    <property type="project" value="UniProtKB-UniRule"/>
</dbReference>
<dbReference type="EC" id="3.4.16.4" evidence="14"/>
<dbReference type="InterPro" id="IPR001460">
    <property type="entry name" value="PCN-bd_Tpept"/>
</dbReference>
<dbReference type="Gene3D" id="3.40.710.10">
    <property type="entry name" value="DD-peptidase/beta-lactamase superfamily"/>
    <property type="match status" value="1"/>
</dbReference>
<dbReference type="Pfam" id="PF03717">
    <property type="entry name" value="PBP_dimer"/>
    <property type="match status" value="1"/>
</dbReference>
<evidence type="ECO:0000256" key="14">
    <source>
        <dbReference type="HAMAP-Rule" id="MF_02081"/>
    </source>
</evidence>
<evidence type="ECO:0000256" key="8">
    <source>
        <dbReference type="ARBA" id="ARBA00022801"/>
    </source>
</evidence>
<evidence type="ECO:0000256" key="2">
    <source>
        <dbReference type="ARBA" id="ARBA00004236"/>
    </source>
</evidence>
<dbReference type="Proteomes" id="UP000182108">
    <property type="component" value="Unassembled WGS sequence"/>
</dbReference>
<dbReference type="AlphaFoldDB" id="A0A0K6IUT1"/>
<comment type="caution">
    <text evidence="14">Lacks conserved residue(s) required for the propagation of feature annotation.</text>
</comment>
<feature type="transmembrane region" description="Helical" evidence="14">
    <location>
        <begin position="19"/>
        <end position="37"/>
    </location>
</feature>
<dbReference type="OrthoDB" id="5293884at2"/>
<evidence type="ECO:0000256" key="10">
    <source>
        <dbReference type="ARBA" id="ARBA00022984"/>
    </source>
</evidence>
<reference evidence="18" key="1">
    <citation type="submission" date="2015-08" db="EMBL/GenBank/DDBJ databases">
        <authorList>
            <person name="Babu N.S."/>
            <person name="Beckwith C.J."/>
            <person name="Beseler K.G."/>
            <person name="Brison A."/>
            <person name="Carone J.V."/>
            <person name="Caskin T.P."/>
            <person name="Diamond M."/>
            <person name="Durham M.E."/>
            <person name="Foxe J.M."/>
            <person name="Go M."/>
            <person name="Henderson B.A."/>
            <person name="Jones I.B."/>
            <person name="McGettigan J.A."/>
            <person name="Micheletti S.J."/>
            <person name="Nasrallah M.E."/>
            <person name="Ortiz D."/>
            <person name="Piller C.R."/>
            <person name="Privatt S.R."/>
            <person name="Schneider S.L."/>
            <person name="Sharp S."/>
            <person name="Smith T.C."/>
            <person name="Stanton J.D."/>
            <person name="Ullery H.E."/>
            <person name="Wilson R.J."/>
            <person name="Serrano M.G."/>
            <person name="Buck G."/>
            <person name="Lee V."/>
            <person name="Wang Y."/>
            <person name="Carvalho R."/>
            <person name="Voegtly L."/>
            <person name="Shi R."/>
            <person name="Duckworth R."/>
            <person name="Johnson A."/>
            <person name="Loviza R."/>
            <person name="Walstead R."/>
            <person name="Shah Z."/>
            <person name="Kiflezghi M."/>
            <person name="Wade K."/>
            <person name="Ball S.L."/>
            <person name="Bradley K.W."/>
            <person name="Asai D.J."/>
            <person name="Bowman C.A."/>
            <person name="Russell D.A."/>
            <person name="Pope W.H."/>
            <person name="Jacobs-Sera D."/>
            <person name="Hendrix R.W."/>
            <person name="Hatfull G.F."/>
        </authorList>
    </citation>
    <scope>NUCLEOTIDE SEQUENCE [LARGE SCALE GENOMIC DNA]</scope>
    <source>
        <strain evidence="18">JCM 19170</strain>
    </source>
</reference>
<evidence type="ECO:0000259" key="15">
    <source>
        <dbReference type="Pfam" id="PF00905"/>
    </source>
</evidence>
<protein>
    <recommendedName>
        <fullName evidence="14">Peptidoglycan D,D-transpeptidase MrdA</fullName>
        <ecNumber evidence="14">3.4.16.4</ecNumber>
    </recommendedName>
    <alternativeName>
        <fullName evidence="14">Penicillin-binding protein 2</fullName>
        <shortName evidence="14">PBP-2</shortName>
    </alternativeName>
</protein>
<evidence type="ECO:0000256" key="5">
    <source>
        <dbReference type="ARBA" id="ARBA00022645"/>
    </source>
</evidence>
<dbReference type="InterPro" id="IPR005311">
    <property type="entry name" value="PBP_dimer"/>
</dbReference>
<dbReference type="InterPro" id="IPR050515">
    <property type="entry name" value="Beta-lactam/transpept"/>
</dbReference>
<dbReference type="InterPro" id="IPR012338">
    <property type="entry name" value="Beta-lactam/transpept-like"/>
</dbReference>
<evidence type="ECO:0000313" key="17">
    <source>
        <dbReference type="EMBL" id="CUB06853.1"/>
    </source>
</evidence>
<feature type="active site" description="Acyl-ester intermediate" evidence="14">
    <location>
        <position position="328"/>
    </location>
</feature>
<keyword evidence="18" id="KW-1185">Reference proteome</keyword>
<evidence type="ECO:0000256" key="7">
    <source>
        <dbReference type="ARBA" id="ARBA00022692"/>
    </source>
</evidence>
<dbReference type="Gene3D" id="3.30.1390.30">
    <property type="entry name" value="Penicillin-binding protein 2a, domain 3"/>
    <property type="match status" value="1"/>
</dbReference>
<keyword evidence="5 14" id="KW-0121">Carboxypeptidase</keyword>
<evidence type="ECO:0000256" key="6">
    <source>
        <dbReference type="ARBA" id="ARBA00022670"/>
    </source>
</evidence>
<dbReference type="GO" id="GO:0071972">
    <property type="term" value="F:peptidoglycan L,D-transpeptidase activity"/>
    <property type="evidence" value="ECO:0007669"/>
    <property type="project" value="TreeGrafter"/>
</dbReference>
<keyword evidence="9 14" id="KW-0133">Cell shape</keyword>
<dbReference type="HAMAP" id="MF_02081">
    <property type="entry name" value="MrdA_transpept"/>
    <property type="match status" value="1"/>
</dbReference>
<sequence>MTDSGLDGEAVVGRTRRRLAVLAVLILAGFSVLLGRLHQLQVREHARFQTLAEDNRQAFVPIVPHRGQILDIHGEALARNVRAYTLEIDPAQVRDLDGTIDRLSKIVTIEESDRKRFLRQMRDQRGLGSIAIRQHLTDEEVARFVAWKFAFPGVEVQARLFREYPQGEATAHVVGYLGRINEQDLERLEGEGLTGAYRGTDYTGKEGIEAQYEALLHGTTGWERLEVNAAGRAVRRLDRREAVSGKDLVLTIDARLQRFVLDAFAGRRGAFVALDPRDGAVIAMVSSPSFDPKLFLDGLTQADWERLALSEDRPLFNRALRGTYPPGSTFKPFMAMLGLTSGKRQPGQRFDRQGMFEYSGVKLYDKKSSCQSGVDLHRALAFSCNVYFYTLGNELGIDAISSFMGKLGFGQRTGIDLPGEASGVLPSREWKRQRFKKASQQQWFGGETLSTSIGQGYNAYTPLKMAHALSILVNGGVIRKPHVLAATLDPATGERIPVAGEVAGFVKLDPAHVDAVLRAMVDGARIGTSARAFAGAAYSVGGKTGTAQVFSLQGRKYDPDATDEDLRDHSWYIAFAPADEPRIVAAIIVENGGPGGRTAAPLMRQIFDYYFASHVEPGEEGGR</sequence>
<evidence type="ECO:0000256" key="9">
    <source>
        <dbReference type="ARBA" id="ARBA00022960"/>
    </source>
</evidence>
<dbReference type="NCBIfam" id="TIGR03423">
    <property type="entry name" value="pbp2_mrdA"/>
    <property type="match status" value="1"/>
</dbReference>
<keyword evidence="12 14" id="KW-0472">Membrane</keyword>
<dbReference type="GO" id="GO:0008360">
    <property type="term" value="P:regulation of cell shape"/>
    <property type="evidence" value="ECO:0007669"/>
    <property type="project" value="UniProtKB-KW"/>
</dbReference>
<feature type="domain" description="Penicillin-binding protein dimerisation" evidence="16">
    <location>
        <begin position="62"/>
        <end position="236"/>
    </location>
</feature>
<evidence type="ECO:0000256" key="11">
    <source>
        <dbReference type="ARBA" id="ARBA00022989"/>
    </source>
</evidence>
<organism evidence="17 18">
    <name type="scientific">Tepidiphilus thermophilus</name>
    <dbReference type="NCBI Taxonomy" id="876478"/>
    <lineage>
        <taxon>Bacteria</taxon>
        <taxon>Pseudomonadati</taxon>
        <taxon>Pseudomonadota</taxon>
        <taxon>Hydrogenophilia</taxon>
        <taxon>Hydrogenophilales</taxon>
        <taxon>Hydrogenophilaceae</taxon>
        <taxon>Tepidiphilus</taxon>
    </lineage>
</organism>
<dbReference type="EMBL" id="CYHH01000004">
    <property type="protein sequence ID" value="CUB06853.1"/>
    <property type="molecule type" value="Genomic_DNA"/>
</dbReference>
<comment type="subcellular location">
    <subcellularLocation>
        <location evidence="14">Cell inner membrane</location>
        <topology evidence="14">Single-pass membrane protein</topology>
    </subcellularLocation>
    <subcellularLocation>
        <location evidence="2">Cell membrane</location>
    </subcellularLocation>
    <subcellularLocation>
        <location evidence="1">Membrane</location>
        <topology evidence="1">Single-pass membrane protein</topology>
    </subcellularLocation>
</comment>
<comment type="function">
    <text evidence="14">Catalyzes cross-linking of the peptidoglycan cell wall.</text>
</comment>
<keyword evidence="10 14" id="KW-0573">Peptidoglycan synthesis</keyword>
<dbReference type="GO" id="GO:0071555">
    <property type="term" value="P:cell wall organization"/>
    <property type="evidence" value="ECO:0007669"/>
    <property type="project" value="UniProtKB-KW"/>
</dbReference>
<dbReference type="SUPFAM" id="SSF56519">
    <property type="entry name" value="Penicillin binding protein dimerisation domain"/>
    <property type="match status" value="1"/>
</dbReference>
<name>A0A0K6IUT1_9PROT</name>
<evidence type="ECO:0000256" key="12">
    <source>
        <dbReference type="ARBA" id="ARBA00023136"/>
    </source>
</evidence>
<accession>A0A0K6IUT1</accession>
<evidence type="ECO:0000256" key="1">
    <source>
        <dbReference type="ARBA" id="ARBA00004167"/>
    </source>
</evidence>
<keyword evidence="4 14" id="KW-0997">Cell inner membrane</keyword>
<comment type="pathway">
    <text evidence="14">Cell wall biogenesis; peptidoglycan biosynthesis.</text>
</comment>
<dbReference type="GO" id="GO:0005886">
    <property type="term" value="C:plasma membrane"/>
    <property type="evidence" value="ECO:0007669"/>
    <property type="project" value="UniProtKB-SubCell"/>
</dbReference>
<dbReference type="SUPFAM" id="SSF56601">
    <property type="entry name" value="beta-lactamase/transpeptidase-like"/>
    <property type="match status" value="1"/>
</dbReference>
<comment type="similarity">
    <text evidence="14">Belongs to the transpeptidase family. MrdA subfamily.</text>
</comment>
<keyword evidence="7 14" id="KW-0812">Transmembrane</keyword>
<dbReference type="GO" id="GO:0009252">
    <property type="term" value="P:peptidoglycan biosynthetic process"/>
    <property type="evidence" value="ECO:0007669"/>
    <property type="project" value="UniProtKB-UniRule"/>
</dbReference>
<keyword evidence="11 14" id="KW-1133">Transmembrane helix</keyword>
<dbReference type="InterPro" id="IPR017790">
    <property type="entry name" value="Penicillin-binding_protein_2"/>
</dbReference>
<feature type="domain" description="Penicillin-binding protein transpeptidase" evidence="15">
    <location>
        <begin position="269"/>
        <end position="607"/>
    </location>
</feature>
<evidence type="ECO:0000259" key="16">
    <source>
        <dbReference type="Pfam" id="PF03717"/>
    </source>
</evidence>
<evidence type="ECO:0000313" key="18">
    <source>
        <dbReference type="Proteomes" id="UP000182108"/>
    </source>
</evidence>
<dbReference type="GO" id="GO:0008658">
    <property type="term" value="F:penicillin binding"/>
    <property type="evidence" value="ECO:0007669"/>
    <property type="project" value="InterPro"/>
</dbReference>
<evidence type="ECO:0000256" key="4">
    <source>
        <dbReference type="ARBA" id="ARBA00022519"/>
    </source>
</evidence>
<dbReference type="RefSeq" id="WP_055423279.1">
    <property type="nucleotide sequence ID" value="NZ_CYHH01000004.1"/>
</dbReference>
<gene>
    <name evidence="14" type="primary">mrdA</name>
    <name evidence="17" type="ORF">Ga0061068_10477</name>
</gene>
<dbReference type="GO" id="GO:0006508">
    <property type="term" value="P:proteolysis"/>
    <property type="evidence" value="ECO:0007669"/>
    <property type="project" value="UniProtKB-KW"/>
</dbReference>
<comment type="catalytic activity">
    <reaction evidence="14">
        <text>Preferential cleavage: (Ac)2-L-Lys-D-Ala-|-D-Ala. Also transpeptidation of peptidyl-alanyl moieties that are N-acyl substituents of D-alanine.</text>
        <dbReference type="EC" id="3.4.16.4"/>
    </reaction>
</comment>
<proteinExistence type="inferred from homology"/>
<dbReference type="Gene3D" id="3.90.1310.10">
    <property type="entry name" value="Penicillin-binding protein 2a (Domain 2)"/>
    <property type="match status" value="1"/>
</dbReference>
<dbReference type="PANTHER" id="PTHR30627">
    <property type="entry name" value="PEPTIDOGLYCAN D,D-TRANSPEPTIDASE"/>
    <property type="match status" value="1"/>
</dbReference>
<keyword evidence="3 14" id="KW-1003">Cell membrane</keyword>
<keyword evidence="8 14" id="KW-0378">Hydrolase</keyword>
<dbReference type="InterPro" id="IPR036138">
    <property type="entry name" value="PBP_dimer_sf"/>
</dbReference>
<evidence type="ECO:0000256" key="13">
    <source>
        <dbReference type="ARBA" id="ARBA00023316"/>
    </source>
</evidence>
<evidence type="ECO:0000256" key="3">
    <source>
        <dbReference type="ARBA" id="ARBA00022475"/>
    </source>
</evidence>
<dbReference type="Pfam" id="PF00905">
    <property type="entry name" value="Transpeptidase"/>
    <property type="match status" value="1"/>
</dbReference>